<keyword evidence="6" id="KW-0378">Hydrolase</keyword>
<evidence type="ECO:0000313" key="7">
    <source>
        <dbReference type="Proteomes" id="UP000245624"/>
    </source>
</evidence>
<protein>
    <submittedName>
        <fullName evidence="6">Endonuclease</fullName>
    </submittedName>
</protein>
<dbReference type="SMART" id="SM00478">
    <property type="entry name" value="ENDO3c"/>
    <property type="match status" value="1"/>
</dbReference>
<keyword evidence="3" id="KW-0408">Iron</keyword>
<dbReference type="OrthoDB" id="9802365at2"/>
<keyword evidence="6" id="KW-0540">Nuclease</keyword>
<evidence type="ECO:0000256" key="2">
    <source>
        <dbReference type="ARBA" id="ARBA00022723"/>
    </source>
</evidence>
<reference evidence="6 7" key="1">
    <citation type="submission" date="2018-05" db="EMBL/GenBank/DDBJ databases">
        <title>Genomic analysis of Gracilibacillus dipsosauri DD1 reveals novel features of a salt-tolerant amylase.</title>
        <authorList>
            <person name="Deutch C.E."/>
            <person name="Yang S."/>
        </authorList>
    </citation>
    <scope>NUCLEOTIDE SEQUENCE [LARGE SCALE GENOMIC DNA]</scope>
    <source>
        <strain evidence="6 7">DD1</strain>
    </source>
</reference>
<feature type="domain" description="HhH-GPD" evidence="5">
    <location>
        <begin position="36"/>
        <end position="191"/>
    </location>
</feature>
<gene>
    <name evidence="6" type="ORF">DLJ74_04045</name>
</gene>
<dbReference type="InterPro" id="IPR011257">
    <property type="entry name" value="DNA_glycosylase"/>
</dbReference>
<evidence type="ECO:0000259" key="5">
    <source>
        <dbReference type="SMART" id="SM00478"/>
    </source>
</evidence>
<keyword evidence="7" id="KW-1185">Reference proteome</keyword>
<dbReference type="InterPro" id="IPR023170">
    <property type="entry name" value="HhH_base_excis_C"/>
</dbReference>
<name>A0A317L5E4_9BACI</name>
<organism evidence="6 7">
    <name type="scientific">Gracilibacillus dipsosauri</name>
    <dbReference type="NCBI Taxonomy" id="178340"/>
    <lineage>
        <taxon>Bacteria</taxon>
        <taxon>Bacillati</taxon>
        <taxon>Bacillota</taxon>
        <taxon>Bacilli</taxon>
        <taxon>Bacillales</taxon>
        <taxon>Bacillaceae</taxon>
        <taxon>Gracilibacillus</taxon>
    </lineage>
</organism>
<sequence>MEQDYLLLYKTLFDHYGPQNWWPADTPLEMMIGAILVQNTNWRNVEKALIKLRPYLGAEALDRLQEEELAQLIKPSGFFNIKAKRIKSFIQWWKQYNFSLNRVKKLEKETLRKELLNVHGIGRETADVMLLYALDKAVFVVDAYARRIFYRIGYDMPNSYDQFRLEVEQTFPEKLDVFNEFHALLVEHAKQYCRTRPLCDKCPLSSICKKRVEGD</sequence>
<dbReference type="PANTHER" id="PTHR10359">
    <property type="entry name" value="A/G-SPECIFIC ADENINE GLYCOSYLASE/ENDONUCLEASE III"/>
    <property type="match status" value="1"/>
</dbReference>
<dbReference type="Pfam" id="PF00730">
    <property type="entry name" value="HhH-GPD"/>
    <property type="match status" value="1"/>
</dbReference>
<dbReference type="PANTHER" id="PTHR10359:SF19">
    <property type="entry name" value="DNA REPAIR GLYCOSYLASE MJ1434-RELATED"/>
    <property type="match status" value="1"/>
</dbReference>
<dbReference type="Gene3D" id="1.10.1670.10">
    <property type="entry name" value="Helix-hairpin-Helix base-excision DNA repair enzymes (C-terminal)"/>
    <property type="match status" value="1"/>
</dbReference>
<dbReference type="AlphaFoldDB" id="A0A317L5E4"/>
<dbReference type="InterPro" id="IPR003265">
    <property type="entry name" value="HhH-GPD_domain"/>
</dbReference>
<dbReference type="CDD" id="cd00056">
    <property type="entry name" value="ENDO3c"/>
    <property type="match status" value="1"/>
</dbReference>
<dbReference type="GO" id="GO:0046872">
    <property type="term" value="F:metal ion binding"/>
    <property type="evidence" value="ECO:0007669"/>
    <property type="project" value="UniProtKB-KW"/>
</dbReference>
<evidence type="ECO:0000256" key="1">
    <source>
        <dbReference type="ARBA" id="ARBA00022485"/>
    </source>
</evidence>
<proteinExistence type="predicted"/>
<dbReference type="PIRSF" id="PIRSF001435">
    <property type="entry name" value="Nth"/>
    <property type="match status" value="1"/>
</dbReference>
<dbReference type="EMBL" id="QGTD01000004">
    <property type="protein sequence ID" value="PWU70098.1"/>
    <property type="molecule type" value="Genomic_DNA"/>
</dbReference>
<keyword evidence="2" id="KW-0479">Metal-binding</keyword>
<evidence type="ECO:0000313" key="6">
    <source>
        <dbReference type="EMBL" id="PWU70098.1"/>
    </source>
</evidence>
<dbReference type="RefSeq" id="WP_054860845.1">
    <property type="nucleotide sequence ID" value="NZ_QGTD01000004.1"/>
</dbReference>
<accession>A0A317L5E4</accession>
<keyword evidence="4" id="KW-0411">Iron-sulfur</keyword>
<evidence type="ECO:0000256" key="3">
    <source>
        <dbReference type="ARBA" id="ARBA00023004"/>
    </source>
</evidence>
<keyword evidence="6" id="KW-0255">Endonuclease</keyword>
<dbReference type="SUPFAM" id="SSF48150">
    <property type="entry name" value="DNA-glycosylase"/>
    <property type="match status" value="1"/>
</dbReference>
<dbReference type="Gene3D" id="1.10.340.30">
    <property type="entry name" value="Hypothetical protein, domain 2"/>
    <property type="match status" value="1"/>
</dbReference>
<keyword evidence="1" id="KW-0004">4Fe-4S</keyword>
<dbReference type="GO" id="GO:0051539">
    <property type="term" value="F:4 iron, 4 sulfur cluster binding"/>
    <property type="evidence" value="ECO:0007669"/>
    <property type="project" value="UniProtKB-KW"/>
</dbReference>
<evidence type="ECO:0000256" key="4">
    <source>
        <dbReference type="ARBA" id="ARBA00023014"/>
    </source>
</evidence>
<comment type="caution">
    <text evidence="6">The sequence shown here is derived from an EMBL/GenBank/DDBJ whole genome shotgun (WGS) entry which is preliminary data.</text>
</comment>
<dbReference type="GO" id="GO:0006284">
    <property type="term" value="P:base-excision repair"/>
    <property type="evidence" value="ECO:0007669"/>
    <property type="project" value="InterPro"/>
</dbReference>
<dbReference type="Proteomes" id="UP000245624">
    <property type="component" value="Unassembled WGS sequence"/>
</dbReference>
<dbReference type="GO" id="GO:0004519">
    <property type="term" value="F:endonuclease activity"/>
    <property type="evidence" value="ECO:0007669"/>
    <property type="project" value="UniProtKB-KW"/>
</dbReference>